<comment type="caution">
    <text evidence="7">The sequence shown here is derived from an EMBL/GenBank/DDBJ whole genome shotgun (WGS) entry which is preliminary data.</text>
</comment>
<dbReference type="InterPro" id="IPR023095">
    <property type="entry name" value="Ade_MeTrfase_dom_2"/>
</dbReference>
<gene>
    <name evidence="7" type="ORF">K8I29_05420</name>
</gene>
<dbReference type="PANTHER" id="PTHR30481:SF2">
    <property type="entry name" value="SITE-SPECIFIC DNA-METHYLTRANSFERASE (ADENINE-SPECIFIC)"/>
    <property type="match status" value="1"/>
</dbReference>
<dbReference type="PANTHER" id="PTHR30481">
    <property type="entry name" value="DNA ADENINE METHYLASE"/>
    <property type="match status" value="1"/>
</dbReference>
<dbReference type="InterPro" id="IPR029063">
    <property type="entry name" value="SAM-dependent_MTases_sf"/>
</dbReference>
<dbReference type="Pfam" id="PF02086">
    <property type="entry name" value="MethyltransfD12"/>
    <property type="match status" value="1"/>
</dbReference>
<dbReference type="PIRSF" id="PIRSF000398">
    <property type="entry name" value="M_m6A_EcoRV"/>
    <property type="match status" value="1"/>
</dbReference>
<dbReference type="GO" id="GO:0043565">
    <property type="term" value="F:sequence-specific DNA binding"/>
    <property type="evidence" value="ECO:0007669"/>
    <property type="project" value="TreeGrafter"/>
</dbReference>
<dbReference type="GO" id="GO:1904047">
    <property type="term" value="F:S-adenosyl-L-methionine binding"/>
    <property type="evidence" value="ECO:0007669"/>
    <property type="project" value="TreeGrafter"/>
</dbReference>
<evidence type="ECO:0000313" key="7">
    <source>
        <dbReference type="EMBL" id="MBZ0155642.1"/>
    </source>
</evidence>
<evidence type="ECO:0000256" key="1">
    <source>
        <dbReference type="ARBA" id="ARBA00006594"/>
    </source>
</evidence>
<evidence type="ECO:0000256" key="5">
    <source>
        <dbReference type="ARBA" id="ARBA00022691"/>
    </source>
</evidence>
<evidence type="ECO:0000256" key="6">
    <source>
        <dbReference type="ARBA" id="ARBA00047942"/>
    </source>
</evidence>
<accession>A0A953M1B1</accession>
<proteinExistence type="inferred from homology"/>
<evidence type="ECO:0000313" key="8">
    <source>
        <dbReference type="Proteomes" id="UP000705867"/>
    </source>
</evidence>
<dbReference type="Proteomes" id="UP000705867">
    <property type="component" value="Unassembled WGS sequence"/>
</dbReference>
<dbReference type="EMBL" id="JAIOIV010000040">
    <property type="protein sequence ID" value="MBZ0155642.1"/>
    <property type="molecule type" value="Genomic_DNA"/>
</dbReference>
<comment type="catalytic activity">
    <reaction evidence="6">
        <text>a 2'-deoxyadenosine in DNA + S-adenosyl-L-methionine = an N(6)-methyl-2'-deoxyadenosine in DNA + S-adenosyl-L-homocysteine + H(+)</text>
        <dbReference type="Rhea" id="RHEA:15197"/>
        <dbReference type="Rhea" id="RHEA-COMP:12418"/>
        <dbReference type="Rhea" id="RHEA-COMP:12419"/>
        <dbReference type="ChEBI" id="CHEBI:15378"/>
        <dbReference type="ChEBI" id="CHEBI:57856"/>
        <dbReference type="ChEBI" id="CHEBI:59789"/>
        <dbReference type="ChEBI" id="CHEBI:90615"/>
        <dbReference type="ChEBI" id="CHEBI:90616"/>
        <dbReference type="EC" id="2.1.1.72"/>
    </reaction>
</comment>
<evidence type="ECO:0000256" key="3">
    <source>
        <dbReference type="ARBA" id="ARBA00022603"/>
    </source>
</evidence>
<evidence type="ECO:0000256" key="2">
    <source>
        <dbReference type="ARBA" id="ARBA00011900"/>
    </source>
</evidence>
<protein>
    <recommendedName>
        <fullName evidence="2">site-specific DNA-methyltransferase (adenine-specific)</fullName>
        <ecNumber evidence="2">2.1.1.72</ecNumber>
    </recommendedName>
</protein>
<keyword evidence="3 7" id="KW-0489">Methyltransferase</keyword>
<organism evidence="7 8">
    <name type="scientific">Candidatus Nitrobium versatile</name>
    <dbReference type="NCBI Taxonomy" id="2884831"/>
    <lineage>
        <taxon>Bacteria</taxon>
        <taxon>Pseudomonadati</taxon>
        <taxon>Nitrospirota</taxon>
        <taxon>Nitrospiria</taxon>
        <taxon>Nitrospirales</taxon>
        <taxon>Nitrospiraceae</taxon>
        <taxon>Candidatus Nitrobium</taxon>
    </lineage>
</organism>
<sequence>MTTASPLRYPGGKSAMAGLLGQIRRLNGLGGRAIAEPFAGGAGASLALLYLEETHKVLLNDADPAIHDFWWSLINRPKVFIDMLTVTRVDMHEWYHQRDIYRESCGVDRVRRGFSAFYLNRCNRSGIIINGGPIGGVQQNGNWKLDARFNKADLQRRCEKVAEYRDRIRISCCDGIEFIDSIDPVSSFFFIDPPYFVKGSMLYLNALKADYHANLADHLKSISDSAWVLTYDDCPEIRRMYDGWATIRPFTLRYSAAERRSGKEILIVPRWMHLPTSQGSAAITW</sequence>
<dbReference type="GO" id="GO:0009307">
    <property type="term" value="P:DNA restriction-modification system"/>
    <property type="evidence" value="ECO:0007669"/>
    <property type="project" value="InterPro"/>
</dbReference>
<name>A0A953M1B1_9BACT</name>
<dbReference type="InterPro" id="IPR012263">
    <property type="entry name" value="M_m6A_EcoRV"/>
</dbReference>
<reference evidence="7" key="1">
    <citation type="journal article" date="2021" name="bioRxiv">
        <title>Unraveling nitrogen, sulfur and carbon metabolic pathways and microbial community transcriptional responses to substrate deprivation and toxicity stresses in a bioreactor mimicking anoxic brackish coastal sediment conditions.</title>
        <authorList>
            <person name="Martins P.D."/>
            <person name="Echeveste M.J."/>
            <person name="Arshad A."/>
            <person name="Kurth J."/>
            <person name="Ouboter H."/>
            <person name="Jetten M.S.M."/>
            <person name="Welte C.U."/>
        </authorList>
    </citation>
    <scope>NUCLEOTIDE SEQUENCE</scope>
    <source>
        <strain evidence="7">MAG_39</strain>
    </source>
</reference>
<dbReference type="AlphaFoldDB" id="A0A953M1B1"/>
<dbReference type="Gene3D" id="1.10.1020.10">
    <property type="entry name" value="Adenine-specific Methyltransferase, Domain 2"/>
    <property type="match status" value="1"/>
</dbReference>
<dbReference type="Gene3D" id="3.40.50.150">
    <property type="entry name" value="Vaccinia Virus protein VP39"/>
    <property type="match status" value="1"/>
</dbReference>
<evidence type="ECO:0000256" key="4">
    <source>
        <dbReference type="ARBA" id="ARBA00022679"/>
    </source>
</evidence>
<dbReference type="EC" id="2.1.1.72" evidence="2"/>
<dbReference type="InterPro" id="IPR012327">
    <property type="entry name" value="MeTrfase_D12"/>
</dbReference>
<keyword evidence="5" id="KW-0949">S-adenosyl-L-methionine</keyword>
<dbReference type="GO" id="GO:0009007">
    <property type="term" value="F:site-specific DNA-methyltransferase (adenine-specific) activity"/>
    <property type="evidence" value="ECO:0007669"/>
    <property type="project" value="UniProtKB-EC"/>
</dbReference>
<dbReference type="SUPFAM" id="SSF53335">
    <property type="entry name" value="S-adenosyl-L-methionine-dependent methyltransferases"/>
    <property type="match status" value="1"/>
</dbReference>
<dbReference type="GO" id="GO:0006298">
    <property type="term" value="P:mismatch repair"/>
    <property type="evidence" value="ECO:0007669"/>
    <property type="project" value="TreeGrafter"/>
</dbReference>
<comment type="similarity">
    <text evidence="1">Belongs to the N(4)/N(6)-methyltransferase family.</text>
</comment>
<keyword evidence="4" id="KW-0808">Transferase</keyword>
<dbReference type="GO" id="GO:0032259">
    <property type="term" value="P:methylation"/>
    <property type="evidence" value="ECO:0007669"/>
    <property type="project" value="UniProtKB-KW"/>
</dbReference>
<reference evidence="7" key="2">
    <citation type="submission" date="2021-08" db="EMBL/GenBank/DDBJ databases">
        <authorList>
            <person name="Dalcin Martins P."/>
        </authorList>
    </citation>
    <scope>NUCLEOTIDE SEQUENCE</scope>
    <source>
        <strain evidence="7">MAG_39</strain>
    </source>
</reference>